<name>A0ABP8NJC7_9BACT</name>
<dbReference type="Proteomes" id="UP001500840">
    <property type="component" value="Unassembled WGS sequence"/>
</dbReference>
<keyword evidence="2" id="KW-1185">Reference proteome</keyword>
<gene>
    <name evidence="1" type="ORF">GCM10023156_59230</name>
</gene>
<reference evidence="2" key="1">
    <citation type="journal article" date="2019" name="Int. J. Syst. Evol. Microbiol.">
        <title>The Global Catalogue of Microorganisms (GCM) 10K type strain sequencing project: providing services to taxonomists for standard genome sequencing and annotation.</title>
        <authorList>
            <consortium name="The Broad Institute Genomics Platform"/>
            <consortium name="The Broad Institute Genome Sequencing Center for Infectious Disease"/>
            <person name="Wu L."/>
            <person name="Ma J."/>
        </authorList>
    </citation>
    <scope>NUCLEOTIDE SEQUENCE [LARGE SCALE GENOMIC DNA]</scope>
    <source>
        <strain evidence="2">JCM 17759</strain>
    </source>
</reference>
<comment type="caution">
    <text evidence="1">The sequence shown here is derived from an EMBL/GenBank/DDBJ whole genome shotgun (WGS) entry which is preliminary data.</text>
</comment>
<sequence>MCVNAKRQNDFNTFSTRDETMAMNETQKTKAAALRSEMKKLDPATYQDIRESYYRIADNLRPLVDALEKADADLGPNGPLLEEYYIFCEMLDRLNKSYLGAVV</sequence>
<organism evidence="1 2">
    <name type="scientific">Novipirellula rosea</name>
    <dbReference type="NCBI Taxonomy" id="1031540"/>
    <lineage>
        <taxon>Bacteria</taxon>
        <taxon>Pseudomonadati</taxon>
        <taxon>Planctomycetota</taxon>
        <taxon>Planctomycetia</taxon>
        <taxon>Pirellulales</taxon>
        <taxon>Pirellulaceae</taxon>
        <taxon>Novipirellula</taxon>
    </lineage>
</organism>
<proteinExistence type="predicted"/>
<accession>A0ABP8NJC7</accession>
<dbReference type="EMBL" id="BAABGA010000096">
    <property type="protein sequence ID" value="GAA4468311.1"/>
    <property type="molecule type" value="Genomic_DNA"/>
</dbReference>
<protein>
    <submittedName>
        <fullName evidence="1">Uncharacterized protein</fullName>
    </submittedName>
</protein>
<evidence type="ECO:0000313" key="1">
    <source>
        <dbReference type="EMBL" id="GAA4468311.1"/>
    </source>
</evidence>
<evidence type="ECO:0000313" key="2">
    <source>
        <dbReference type="Proteomes" id="UP001500840"/>
    </source>
</evidence>